<dbReference type="RefSeq" id="WP_235051240.1">
    <property type="nucleotide sequence ID" value="NZ_JAKFHA010000003.1"/>
</dbReference>
<protein>
    <submittedName>
        <fullName evidence="2">Uncharacterized protein</fullName>
    </submittedName>
</protein>
<dbReference type="EMBL" id="JAKFHA010000003">
    <property type="protein sequence ID" value="MCF2527091.1"/>
    <property type="molecule type" value="Genomic_DNA"/>
</dbReference>
<gene>
    <name evidence="2" type="ORF">LZ495_07655</name>
</gene>
<keyword evidence="3" id="KW-1185">Reference proteome</keyword>
<name>A0AA41PXM7_9ACTN</name>
<feature type="transmembrane region" description="Helical" evidence="1">
    <location>
        <begin position="48"/>
        <end position="66"/>
    </location>
</feature>
<keyword evidence="1" id="KW-0812">Transmembrane</keyword>
<dbReference type="Proteomes" id="UP001165378">
    <property type="component" value="Unassembled WGS sequence"/>
</dbReference>
<accession>A0AA41PXM7</accession>
<keyword evidence="1" id="KW-0472">Membrane</keyword>
<proteinExistence type="predicted"/>
<evidence type="ECO:0000313" key="3">
    <source>
        <dbReference type="Proteomes" id="UP001165378"/>
    </source>
</evidence>
<sequence length="90" mass="9798">MRRPTHRYQYVRREPTVMEYVAMLGPALVVVGLGYLALLLLIGLGGAGVAAVVWVCGFFLFAGLAHARPTLKLLRWAWLAAGACVVLTML</sequence>
<organism evidence="2 3">
    <name type="scientific">Yinghuangia soli</name>
    <dbReference type="NCBI Taxonomy" id="2908204"/>
    <lineage>
        <taxon>Bacteria</taxon>
        <taxon>Bacillati</taxon>
        <taxon>Actinomycetota</taxon>
        <taxon>Actinomycetes</taxon>
        <taxon>Kitasatosporales</taxon>
        <taxon>Streptomycetaceae</taxon>
        <taxon>Yinghuangia</taxon>
    </lineage>
</organism>
<comment type="caution">
    <text evidence="2">The sequence shown here is derived from an EMBL/GenBank/DDBJ whole genome shotgun (WGS) entry which is preliminary data.</text>
</comment>
<evidence type="ECO:0000313" key="2">
    <source>
        <dbReference type="EMBL" id="MCF2527091.1"/>
    </source>
</evidence>
<feature type="transmembrane region" description="Helical" evidence="1">
    <location>
        <begin position="20"/>
        <end position="42"/>
    </location>
</feature>
<reference evidence="2" key="1">
    <citation type="submission" date="2022-01" db="EMBL/GenBank/DDBJ databases">
        <title>Genome-Based Taxonomic Classification of the Phylum Actinobacteria.</title>
        <authorList>
            <person name="Gao Y."/>
        </authorList>
    </citation>
    <scope>NUCLEOTIDE SEQUENCE</scope>
    <source>
        <strain evidence="2">KLBMP 8922</strain>
    </source>
</reference>
<evidence type="ECO:0000256" key="1">
    <source>
        <dbReference type="SAM" id="Phobius"/>
    </source>
</evidence>
<dbReference type="AlphaFoldDB" id="A0AA41PXM7"/>
<keyword evidence="1" id="KW-1133">Transmembrane helix</keyword>